<keyword evidence="1" id="KW-0167">Capsid protein</keyword>
<organism evidence="1 2">
    <name type="scientific">Ornithinibacillus salinisoli</name>
    <dbReference type="NCBI Taxonomy" id="1848459"/>
    <lineage>
        <taxon>Bacteria</taxon>
        <taxon>Bacillati</taxon>
        <taxon>Bacillota</taxon>
        <taxon>Bacilli</taxon>
        <taxon>Bacillales</taxon>
        <taxon>Bacillaceae</taxon>
        <taxon>Ornithinibacillus</taxon>
    </lineage>
</organism>
<evidence type="ECO:0000313" key="2">
    <source>
        <dbReference type="Proteomes" id="UP001597383"/>
    </source>
</evidence>
<name>A0ABW4VX99_9BACI</name>
<sequence length="165" mass="17687">MSCSQGKFQEDCVCEVVRKIVKAQDEVAAAANDNCCTTGCKQSIDQLLSPTVSPVDTTIPFLLYCKGDCDLFVATGVKGNAVYDCVETAVFRAKKIDKGCCAVLELLEFEEAPCPPHHHDKKASGCDLIVPPNTGNLVETGICITVDLHCFCAIQCLSPTTPLEV</sequence>
<protein>
    <submittedName>
        <fullName evidence="1">CotY/CotZ family spore coat protein</fullName>
    </submittedName>
</protein>
<accession>A0ABW4VX99</accession>
<dbReference type="EMBL" id="JBHUHQ010000014">
    <property type="protein sequence ID" value="MFD2044259.1"/>
    <property type="molecule type" value="Genomic_DNA"/>
</dbReference>
<evidence type="ECO:0000313" key="1">
    <source>
        <dbReference type="EMBL" id="MFD2044259.1"/>
    </source>
</evidence>
<reference evidence="2" key="1">
    <citation type="journal article" date="2019" name="Int. J. Syst. Evol. Microbiol.">
        <title>The Global Catalogue of Microorganisms (GCM) 10K type strain sequencing project: providing services to taxonomists for standard genome sequencing and annotation.</title>
        <authorList>
            <consortium name="The Broad Institute Genomics Platform"/>
            <consortium name="The Broad Institute Genome Sequencing Center for Infectious Disease"/>
            <person name="Wu L."/>
            <person name="Ma J."/>
        </authorList>
    </citation>
    <scope>NUCLEOTIDE SEQUENCE [LARGE SCALE GENOMIC DNA]</scope>
    <source>
        <strain evidence="2">R28</strain>
    </source>
</reference>
<dbReference type="Pfam" id="PF10612">
    <property type="entry name" value="Spore-coat_CotZ"/>
    <property type="match status" value="1"/>
</dbReference>
<dbReference type="Proteomes" id="UP001597383">
    <property type="component" value="Unassembled WGS sequence"/>
</dbReference>
<gene>
    <name evidence="1" type="ORF">ACFSJF_08285</name>
</gene>
<dbReference type="RefSeq" id="WP_377556575.1">
    <property type="nucleotide sequence ID" value="NZ_JBHUHQ010000014.1"/>
</dbReference>
<proteinExistence type="predicted"/>
<dbReference type="InterPro" id="IPR019593">
    <property type="entry name" value="Spore_coat_protein_Z/Y"/>
</dbReference>
<keyword evidence="1" id="KW-0946">Virion</keyword>
<keyword evidence="2" id="KW-1185">Reference proteome</keyword>
<comment type="caution">
    <text evidence="1">The sequence shown here is derived from an EMBL/GenBank/DDBJ whole genome shotgun (WGS) entry which is preliminary data.</text>
</comment>